<organism evidence="2 3">
    <name type="scientific">Lepraria finkii</name>
    <dbReference type="NCBI Taxonomy" id="1340010"/>
    <lineage>
        <taxon>Eukaryota</taxon>
        <taxon>Fungi</taxon>
        <taxon>Dikarya</taxon>
        <taxon>Ascomycota</taxon>
        <taxon>Pezizomycotina</taxon>
        <taxon>Lecanoromycetes</taxon>
        <taxon>OSLEUM clade</taxon>
        <taxon>Lecanoromycetidae</taxon>
        <taxon>Lecanorales</taxon>
        <taxon>Lecanorineae</taxon>
        <taxon>Stereocaulaceae</taxon>
        <taxon>Lepraria</taxon>
    </lineage>
</organism>
<gene>
    <name evidence="2" type="ORF">ABVK25_006219</name>
</gene>
<dbReference type="EMBL" id="JBHFEH010000020">
    <property type="protein sequence ID" value="KAL2053566.1"/>
    <property type="molecule type" value="Genomic_DNA"/>
</dbReference>
<name>A0ABR4B9L8_9LECA</name>
<feature type="region of interest" description="Disordered" evidence="1">
    <location>
        <begin position="285"/>
        <end position="517"/>
    </location>
</feature>
<reference evidence="2 3" key="1">
    <citation type="submission" date="2024-09" db="EMBL/GenBank/DDBJ databases">
        <title>Rethinking Asexuality: The Enigmatic Case of Functional Sexual Genes in Lepraria (Stereocaulaceae).</title>
        <authorList>
            <person name="Doellman M."/>
            <person name="Sun Y."/>
            <person name="Barcenas-Pena A."/>
            <person name="Lumbsch H.T."/>
            <person name="Grewe F."/>
        </authorList>
    </citation>
    <scope>NUCLEOTIDE SEQUENCE [LARGE SCALE GENOMIC DNA]</scope>
    <source>
        <strain evidence="2 3">Grewe 0041</strain>
    </source>
</reference>
<sequence>MPTYRSITLSLVSQFDILMIPEFAPPTTPNDPFSNAPILINPDHSLVSVYIPTYPASQFWLSYSISPPHPPKLLYYFKLYINNNLIVNWGCGEEDGYKGKTMFGLYESVQGRGFIRQALIERRVLCFSPEAVDTGKFASDNLRDVMEIKVFRSKGRKRISPDIQEYQSPPSIQHVDKEGAQQQAGAGINLVNAGLLSVKHPKRFYKYALLDPLDTPFATFRYYYRTWDQLEAMGIISPTTSVESSSIRSQTPIQRPLSPQSSNNTLRSFVSFMTSYENLAAQIVTSTAKEPSEKSNGIDAITGDKNTDNTTENTTDSTTETSSPTGTDEISPFKGPPLNPLRMHRPPTPPTSTPSKTLTQLPPSIPSTLTPKESFTTLIRTRLPSPDPSAFQLKNPSDEDMPRPRSPLRTRSTSMGALMNAVASAKTRRNLRRGTEESGLGLLSGSSEGESGKNDNSAGAGEDRLVEMEREKKRKAKEEKKNQKKCRDEGGDKNGGELELGGSLDKKGRKSHLWEEI</sequence>
<feature type="compositionally biased region" description="Low complexity" evidence="1">
    <location>
        <begin position="308"/>
        <end position="329"/>
    </location>
</feature>
<comment type="caution">
    <text evidence="2">The sequence shown here is derived from an EMBL/GenBank/DDBJ whole genome shotgun (WGS) entry which is preliminary data.</text>
</comment>
<evidence type="ECO:0000256" key="1">
    <source>
        <dbReference type="SAM" id="MobiDB-lite"/>
    </source>
</evidence>
<feature type="region of interest" description="Disordered" evidence="1">
    <location>
        <begin position="241"/>
        <end position="263"/>
    </location>
</feature>
<evidence type="ECO:0000313" key="2">
    <source>
        <dbReference type="EMBL" id="KAL2053566.1"/>
    </source>
</evidence>
<feature type="compositionally biased region" description="Polar residues" evidence="1">
    <location>
        <begin position="366"/>
        <end position="379"/>
    </location>
</feature>
<feature type="compositionally biased region" description="Low complexity" evidence="1">
    <location>
        <begin position="353"/>
        <end position="362"/>
    </location>
</feature>
<feature type="compositionally biased region" description="Basic and acidic residues" evidence="1">
    <location>
        <begin position="461"/>
        <end position="496"/>
    </location>
</feature>
<accession>A0ABR4B9L8</accession>
<evidence type="ECO:0000313" key="3">
    <source>
        <dbReference type="Proteomes" id="UP001590951"/>
    </source>
</evidence>
<proteinExistence type="predicted"/>
<feature type="compositionally biased region" description="Low complexity" evidence="1">
    <location>
        <begin position="437"/>
        <end position="449"/>
    </location>
</feature>
<keyword evidence="3" id="KW-1185">Reference proteome</keyword>
<dbReference type="Proteomes" id="UP001590951">
    <property type="component" value="Unassembled WGS sequence"/>
</dbReference>
<protein>
    <submittedName>
        <fullName evidence="2">Uncharacterized protein</fullName>
    </submittedName>
</protein>